<dbReference type="OrthoDB" id="2527952at2759"/>
<dbReference type="GeneID" id="28977346"/>
<keyword evidence="4" id="KW-1185">Reference proteome</keyword>
<dbReference type="Proteomes" id="UP000053890">
    <property type="component" value="Unassembled WGS sequence"/>
</dbReference>
<dbReference type="EMBL" id="KQ474078">
    <property type="protein sequence ID" value="KPV75604.1"/>
    <property type="molecule type" value="Genomic_DNA"/>
</dbReference>
<evidence type="ECO:0008006" key="5">
    <source>
        <dbReference type="Google" id="ProtNLM"/>
    </source>
</evidence>
<gene>
    <name evidence="3" type="ORF">RHOBADRAFT_53565</name>
</gene>
<evidence type="ECO:0000256" key="1">
    <source>
        <dbReference type="SAM" id="Coils"/>
    </source>
</evidence>
<evidence type="ECO:0000313" key="3">
    <source>
        <dbReference type="EMBL" id="KPV75604.1"/>
    </source>
</evidence>
<proteinExistence type="predicted"/>
<name>A0A194S501_RHOGW</name>
<evidence type="ECO:0000256" key="2">
    <source>
        <dbReference type="SAM" id="MobiDB-lite"/>
    </source>
</evidence>
<organism evidence="3 4">
    <name type="scientific">Rhodotorula graminis (strain WP1)</name>
    <dbReference type="NCBI Taxonomy" id="578459"/>
    <lineage>
        <taxon>Eukaryota</taxon>
        <taxon>Fungi</taxon>
        <taxon>Dikarya</taxon>
        <taxon>Basidiomycota</taxon>
        <taxon>Pucciniomycotina</taxon>
        <taxon>Microbotryomycetes</taxon>
        <taxon>Sporidiobolales</taxon>
        <taxon>Sporidiobolaceae</taxon>
        <taxon>Rhodotorula</taxon>
    </lineage>
</organism>
<sequence>MDELPLSFQGLKFDTAGSPAPWTTLPSSQGPLRPRVLVCALVTLARVLHESGEQSHILAAALDRARHAHDDQRSTVARAKLAVLHASRAAQVAHGEARRIEKLSAVFRQGADRAVSAIDRKVLRLVRGGRRVQDALSEAGRRRGDTGGDDPLDPYGFVEELALDLDFDQVDVVEGTKAADDPLGDEWQTIEDDLVATLAGRVIDKASPRLTSTFRMPPLDGAEADAELDALPASLPPTPPASVHSSEPDDPEGDADELDPDEDTIARLLRPIVHPVVALLHHLHDLLGKRLTSSIDAFESLVHASSAAVDTHRLATQRLTKCAAKLRDLRELERRALEEFERTMDELRDVVVELAKWRNGVGDDDDDGDGD</sequence>
<accession>A0A194S501</accession>
<dbReference type="RefSeq" id="XP_018271653.1">
    <property type="nucleotide sequence ID" value="XM_018416898.1"/>
</dbReference>
<reference evidence="3 4" key="1">
    <citation type="journal article" date="2015" name="Front. Microbiol.">
        <title>Genome sequence of the plant growth promoting endophytic yeast Rhodotorula graminis WP1.</title>
        <authorList>
            <person name="Firrincieli A."/>
            <person name="Otillar R."/>
            <person name="Salamov A."/>
            <person name="Schmutz J."/>
            <person name="Khan Z."/>
            <person name="Redman R.S."/>
            <person name="Fleck N.D."/>
            <person name="Lindquist E."/>
            <person name="Grigoriev I.V."/>
            <person name="Doty S.L."/>
        </authorList>
    </citation>
    <scope>NUCLEOTIDE SEQUENCE [LARGE SCALE GENOMIC DNA]</scope>
    <source>
        <strain evidence="3 4">WP1</strain>
    </source>
</reference>
<evidence type="ECO:0000313" key="4">
    <source>
        <dbReference type="Proteomes" id="UP000053890"/>
    </source>
</evidence>
<feature type="coiled-coil region" evidence="1">
    <location>
        <begin position="323"/>
        <end position="350"/>
    </location>
</feature>
<feature type="region of interest" description="Disordered" evidence="2">
    <location>
        <begin position="231"/>
        <end position="259"/>
    </location>
</feature>
<keyword evidence="1" id="KW-0175">Coiled coil</keyword>
<dbReference type="OMA" id="WKAIEDD"/>
<protein>
    <recommendedName>
        <fullName evidence="5">Autophagy-related protein 17</fullName>
    </recommendedName>
</protein>
<feature type="compositionally biased region" description="Acidic residues" evidence="2">
    <location>
        <begin position="248"/>
        <end position="259"/>
    </location>
</feature>
<dbReference type="AlphaFoldDB" id="A0A194S501"/>